<dbReference type="PANTHER" id="PTHR46401:SF2">
    <property type="entry name" value="GLYCOSYLTRANSFERASE WBBK-RELATED"/>
    <property type="match status" value="1"/>
</dbReference>
<dbReference type="Gene3D" id="3.40.50.2000">
    <property type="entry name" value="Glycogen Phosphorylase B"/>
    <property type="match status" value="2"/>
</dbReference>
<proteinExistence type="predicted"/>
<protein>
    <submittedName>
        <fullName evidence="4">Glycosyltransferase family 4 protein</fullName>
    </submittedName>
</protein>
<dbReference type="Pfam" id="PF00534">
    <property type="entry name" value="Glycos_transf_1"/>
    <property type="match status" value="1"/>
</dbReference>
<keyword evidence="5" id="KW-1185">Reference proteome</keyword>
<evidence type="ECO:0000259" key="3">
    <source>
        <dbReference type="Pfam" id="PF13439"/>
    </source>
</evidence>
<organism evidence="4 5">
    <name type="scientific">Shewanella xiamenensis</name>
    <dbReference type="NCBI Taxonomy" id="332186"/>
    <lineage>
        <taxon>Bacteria</taxon>
        <taxon>Pseudomonadati</taxon>
        <taxon>Pseudomonadota</taxon>
        <taxon>Gammaproteobacteria</taxon>
        <taxon>Alteromonadales</taxon>
        <taxon>Shewanellaceae</taxon>
        <taxon>Shewanella</taxon>
    </lineage>
</organism>
<sequence length="364" mass="41058">MRVGVDVRWMLGQVRGMGRYATQLMASLSSQWIGLAPAHLQSNNVVNDTIFKGNGFFPWWEQCVLPYLAKENRFDFLVCPYNTGPIFKPSNVKLILIVHDLIFFRSVKELPFSVSAYQTLGRFYRRFVVPRVIGNADILLTVSEFTKEELVHRFKLDPNSVLVIPNAIPDDWLDSTPLPLEVRKPYLFTVAGEAPSKNVERLIEAFAIYKKSHDVNFTLKIAGIKKEHHSKFSLIARKFGIESQVELLGFISNDELRNYYREAHTFIFASLFEGFGIPLIEAMAAGTPVCCSNTTSLPEVVGDAALLFNPTDVHLMASAIRSMLTMNDTLRVEKVALGRSQVTLFTESAVNKKMHDFWSSLDAA</sequence>
<accession>A0ABT6UBD0</accession>
<evidence type="ECO:0000256" key="1">
    <source>
        <dbReference type="ARBA" id="ARBA00022679"/>
    </source>
</evidence>
<comment type="caution">
    <text evidence="4">The sequence shown here is derived from an EMBL/GenBank/DDBJ whole genome shotgun (WGS) entry which is preliminary data.</text>
</comment>
<feature type="domain" description="Glycosyltransferase subfamily 4-like N-terminal" evidence="3">
    <location>
        <begin position="55"/>
        <end position="171"/>
    </location>
</feature>
<dbReference type="InterPro" id="IPR028098">
    <property type="entry name" value="Glyco_trans_4-like_N"/>
</dbReference>
<dbReference type="Proteomes" id="UP001159075">
    <property type="component" value="Unassembled WGS sequence"/>
</dbReference>
<evidence type="ECO:0000313" key="5">
    <source>
        <dbReference type="Proteomes" id="UP001159075"/>
    </source>
</evidence>
<keyword evidence="1" id="KW-0808">Transferase</keyword>
<dbReference type="InterPro" id="IPR001296">
    <property type="entry name" value="Glyco_trans_1"/>
</dbReference>
<reference evidence="4 5" key="1">
    <citation type="submission" date="2022-09" db="EMBL/GenBank/DDBJ databases">
        <title>The outer-membrane cytochrome OmcA is essential for infection of Shewanella oneidensis by a zebrafish-associated bacteriophage.</title>
        <authorList>
            <person name="Grenfell A.W."/>
            <person name="Intile P."/>
            <person name="Mcfarlane J."/>
            <person name="Leung D."/>
            <person name="Abdalla K."/>
            <person name="Wold M."/>
            <person name="Kees E."/>
            <person name="Gralnick J."/>
        </authorList>
    </citation>
    <scope>NUCLEOTIDE SEQUENCE [LARGE SCALE GENOMIC DNA]</scope>
    <source>
        <strain evidence="4 5">NF-5</strain>
    </source>
</reference>
<dbReference type="EMBL" id="JAOTLW010000005">
    <property type="protein sequence ID" value="MDI5831237.1"/>
    <property type="molecule type" value="Genomic_DNA"/>
</dbReference>
<gene>
    <name evidence="4" type="ORF">ODY93_06640</name>
</gene>
<name>A0ABT6UBD0_9GAMM</name>
<evidence type="ECO:0000259" key="2">
    <source>
        <dbReference type="Pfam" id="PF00534"/>
    </source>
</evidence>
<dbReference type="CDD" id="cd03809">
    <property type="entry name" value="GT4_MtfB-like"/>
    <property type="match status" value="1"/>
</dbReference>
<dbReference type="SUPFAM" id="SSF53756">
    <property type="entry name" value="UDP-Glycosyltransferase/glycogen phosphorylase"/>
    <property type="match status" value="1"/>
</dbReference>
<evidence type="ECO:0000313" key="4">
    <source>
        <dbReference type="EMBL" id="MDI5831237.1"/>
    </source>
</evidence>
<feature type="domain" description="Glycosyl transferase family 1" evidence="2">
    <location>
        <begin position="179"/>
        <end position="328"/>
    </location>
</feature>
<dbReference type="Pfam" id="PF13439">
    <property type="entry name" value="Glyco_transf_4"/>
    <property type="match status" value="1"/>
</dbReference>
<dbReference type="PANTHER" id="PTHR46401">
    <property type="entry name" value="GLYCOSYLTRANSFERASE WBBK-RELATED"/>
    <property type="match status" value="1"/>
</dbReference>